<dbReference type="InterPro" id="IPR012795">
    <property type="entry name" value="tRNA_Ile_lys_synt_N"/>
</dbReference>
<reference evidence="8 9" key="1">
    <citation type="submission" date="2013-09" db="EMBL/GenBank/DDBJ databases">
        <title>Complete genome sequence of Corynebacterium doosanense CAU 212(T) (=DSM 45436(T)), isolated from activated sludge.</title>
        <authorList>
            <person name="Schaffert L."/>
            <person name="Albersmeier A."/>
            <person name="Kalinowski J."/>
            <person name="Ruckert C."/>
        </authorList>
    </citation>
    <scope>NUCLEOTIDE SEQUENCE [LARGE SCALE GENOMIC DNA]</scope>
    <source>
        <strain evidence="8 9">CAU 212</strain>
    </source>
</reference>
<keyword evidence="2 6" id="KW-0819">tRNA processing</keyword>
<keyword evidence="3 6" id="KW-0547">Nucleotide-binding</keyword>
<dbReference type="HAMAP" id="MF_01161">
    <property type="entry name" value="tRNA_Ile_lys_synt"/>
    <property type="match status" value="1"/>
</dbReference>
<accession>A0A097IIB5</accession>
<dbReference type="OrthoDB" id="5244702at2"/>
<organism evidence="8 9">
    <name type="scientific">Corynebacterium doosanense CAU 212 = DSM 45436</name>
    <dbReference type="NCBI Taxonomy" id="558173"/>
    <lineage>
        <taxon>Bacteria</taxon>
        <taxon>Bacillati</taxon>
        <taxon>Actinomycetota</taxon>
        <taxon>Actinomycetes</taxon>
        <taxon>Mycobacteriales</taxon>
        <taxon>Corynebacteriaceae</taxon>
        <taxon>Corynebacterium</taxon>
    </lineage>
</organism>
<evidence type="ECO:0000313" key="9">
    <source>
        <dbReference type="Proteomes" id="UP000029914"/>
    </source>
</evidence>
<proteinExistence type="inferred from homology"/>
<dbReference type="CDD" id="cd01992">
    <property type="entry name" value="TilS_N"/>
    <property type="match status" value="1"/>
</dbReference>
<dbReference type="STRING" id="558173.CDOO_11735"/>
<dbReference type="NCBIfam" id="TIGR02432">
    <property type="entry name" value="lysidine_TilS_N"/>
    <property type="match status" value="1"/>
</dbReference>
<protein>
    <recommendedName>
        <fullName evidence="6">tRNA(Ile)-lysidine synthase</fullName>
        <ecNumber evidence="6">6.3.4.19</ecNumber>
    </recommendedName>
    <alternativeName>
        <fullName evidence="6">tRNA(Ile)-2-lysyl-cytidine synthase</fullName>
    </alternativeName>
    <alternativeName>
        <fullName evidence="6">tRNA(Ile)-lysidine synthetase</fullName>
    </alternativeName>
</protein>
<sequence length="296" mass="31041">MRSPHFLACRRAARGYEDVVVGLSGGPDSLALTAALVAEGARVEAVVIDHQLQPGSAQVAQRAAAQARDLGAAANIRKVQVSAKNLEAEARTARYAALIDAAGDRPVLVAHTLDDQAETLLLAALRGNPGGMAARNGQIHRPFLGIRRADTVGACDELGLAYWEDPHNQDRAFRRVAVRQQVLPLLGELIGGDAVAPLAQAAARTAADNALLDELAGPGTDDCLELGAQPEPLRRRRIAAWLRAEGFAVTGAVVTGVDKLVSDWHGQGGVAAGYAAGRRLDVRRIGGKLAVIPQEP</sequence>
<dbReference type="eggNOG" id="COG0037">
    <property type="taxonomic scope" value="Bacteria"/>
</dbReference>
<comment type="function">
    <text evidence="6">Ligates lysine onto the cytidine present at position 34 of the AUA codon-specific tRNA(Ile) that contains the anticodon CAU, in an ATP-dependent manner. Cytidine is converted to lysidine, thus changing the amino acid specificity of the tRNA from methionine to isoleucine.</text>
</comment>
<evidence type="ECO:0000256" key="3">
    <source>
        <dbReference type="ARBA" id="ARBA00022741"/>
    </source>
</evidence>
<dbReference type="InterPro" id="IPR014729">
    <property type="entry name" value="Rossmann-like_a/b/a_fold"/>
</dbReference>
<dbReference type="InterPro" id="IPR011063">
    <property type="entry name" value="TilS/TtcA_N"/>
</dbReference>
<comment type="domain">
    <text evidence="6">The N-terminal region contains the highly conserved SGGXDS motif, predicted to be a P-loop motif involved in ATP binding.</text>
</comment>
<comment type="subcellular location">
    <subcellularLocation>
        <location evidence="6">Cytoplasm</location>
    </subcellularLocation>
</comment>
<dbReference type="GO" id="GO:0006400">
    <property type="term" value="P:tRNA modification"/>
    <property type="evidence" value="ECO:0007669"/>
    <property type="project" value="UniProtKB-UniRule"/>
</dbReference>
<name>A0A097IIB5_9CORY</name>
<evidence type="ECO:0000256" key="1">
    <source>
        <dbReference type="ARBA" id="ARBA00022598"/>
    </source>
</evidence>
<dbReference type="InterPro" id="IPR012094">
    <property type="entry name" value="tRNA_Ile_lys_synt"/>
</dbReference>
<dbReference type="AlphaFoldDB" id="A0A097IIB5"/>
<dbReference type="PANTHER" id="PTHR43033:SF1">
    <property type="entry name" value="TRNA(ILE)-LYSIDINE SYNTHASE-RELATED"/>
    <property type="match status" value="1"/>
</dbReference>
<dbReference type="EC" id="6.3.4.19" evidence="6"/>
<dbReference type="PANTHER" id="PTHR43033">
    <property type="entry name" value="TRNA(ILE)-LYSIDINE SYNTHASE-RELATED"/>
    <property type="match status" value="1"/>
</dbReference>
<comment type="similarity">
    <text evidence="6">Belongs to the tRNA(Ile)-lysidine synthase family.</text>
</comment>
<dbReference type="RefSeq" id="WP_018022819.1">
    <property type="nucleotide sequence ID" value="NZ_AQUX01000013.1"/>
</dbReference>
<keyword evidence="9" id="KW-1185">Reference proteome</keyword>
<dbReference type="HOGENOM" id="CLU_018869_1_1_11"/>
<gene>
    <name evidence="6" type="primary">tilS</name>
    <name evidence="8" type="ORF">CDOO_11735</name>
</gene>
<evidence type="ECO:0000256" key="4">
    <source>
        <dbReference type="ARBA" id="ARBA00022840"/>
    </source>
</evidence>
<dbReference type="EMBL" id="CP006764">
    <property type="protein sequence ID" value="AIT61856.1"/>
    <property type="molecule type" value="Genomic_DNA"/>
</dbReference>
<keyword evidence="6" id="KW-0963">Cytoplasm</keyword>
<evidence type="ECO:0000259" key="7">
    <source>
        <dbReference type="Pfam" id="PF01171"/>
    </source>
</evidence>
<evidence type="ECO:0000256" key="2">
    <source>
        <dbReference type="ARBA" id="ARBA00022694"/>
    </source>
</evidence>
<dbReference type="GO" id="GO:0032267">
    <property type="term" value="F:tRNA(Ile)-lysidine synthase activity"/>
    <property type="evidence" value="ECO:0007669"/>
    <property type="project" value="UniProtKB-EC"/>
</dbReference>
<evidence type="ECO:0000256" key="6">
    <source>
        <dbReference type="HAMAP-Rule" id="MF_01161"/>
    </source>
</evidence>
<evidence type="ECO:0000313" key="8">
    <source>
        <dbReference type="EMBL" id="AIT61856.1"/>
    </source>
</evidence>
<evidence type="ECO:0000256" key="5">
    <source>
        <dbReference type="ARBA" id="ARBA00048539"/>
    </source>
</evidence>
<dbReference type="Pfam" id="PF01171">
    <property type="entry name" value="ATP_bind_3"/>
    <property type="match status" value="1"/>
</dbReference>
<dbReference type="SUPFAM" id="SSF52402">
    <property type="entry name" value="Adenine nucleotide alpha hydrolases-like"/>
    <property type="match status" value="1"/>
</dbReference>
<dbReference type="Proteomes" id="UP000029914">
    <property type="component" value="Chromosome"/>
</dbReference>
<feature type="domain" description="tRNA(Ile)-lysidine/2-thiocytidine synthase N-terminal" evidence="7">
    <location>
        <begin position="19"/>
        <end position="181"/>
    </location>
</feature>
<dbReference type="GO" id="GO:0005524">
    <property type="term" value="F:ATP binding"/>
    <property type="evidence" value="ECO:0007669"/>
    <property type="project" value="UniProtKB-UniRule"/>
</dbReference>
<dbReference type="GO" id="GO:0005737">
    <property type="term" value="C:cytoplasm"/>
    <property type="evidence" value="ECO:0007669"/>
    <property type="project" value="UniProtKB-SubCell"/>
</dbReference>
<dbReference type="Gene3D" id="3.40.50.620">
    <property type="entry name" value="HUPs"/>
    <property type="match status" value="1"/>
</dbReference>
<keyword evidence="4 6" id="KW-0067">ATP-binding</keyword>
<dbReference type="KEGG" id="cdo:CDOO_11735"/>
<comment type="catalytic activity">
    <reaction evidence="5 6">
        <text>cytidine(34) in tRNA(Ile2) + L-lysine + ATP = lysidine(34) in tRNA(Ile2) + AMP + diphosphate + H(+)</text>
        <dbReference type="Rhea" id="RHEA:43744"/>
        <dbReference type="Rhea" id="RHEA-COMP:10625"/>
        <dbReference type="Rhea" id="RHEA-COMP:10670"/>
        <dbReference type="ChEBI" id="CHEBI:15378"/>
        <dbReference type="ChEBI" id="CHEBI:30616"/>
        <dbReference type="ChEBI" id="CHEBI:32551"/>
        <dbReference type="ChEBI" id="CHEBI:33019"/>
        <dbReference type="ChEBI" id="CHEBI:82748"/>
        <dbReference type="ChEBI" id="CHEBI:83665"/>
        <dbReference type="ChEBI" id="CHEBI:456215"/>
        <dbReference type="EC" id="6.3.4.19"/>
    </reaction>
</comment>
<feature type="binding site" evidence="6">
    <location>
        <begin position="24"/>
        <end position="29"/>
    </location>
    <ligand>
        <name>ATP</name>
        <dbReference type="ChEBI" id="CHEBI:30616"/>
    </ligand>
</feature>
<keyword evidence="1 6" id="KW-0436">Ligase</keyword>